<dbReference type="EMBL" id="JASCZI010211545">
    <property type="protein sequence ID" value="MED6194159.1"/>
    <property type="molecule type" value="Genomic_DNA"/>
</dbReference>
<name>A0ABU6X9C7_9FABA</name>
<evidence type="ECO:0000313" key="1">
    <source>
        <dbReference type="EMBL" id="MED6194159.1"/>
    </source>
</evidence>
<protein>
    <submittedName>
        <fullName evidence="1">Uncharacterized protein</fullName>
    </submittedName>
</protein>
<gene>
    <name evidence="1" type="ORF">PIB30_026027</name>
</gene>
<organism evidence="1 2">
    <name type="scientific">Stylosanthes scabra</name>
    <dbReference type="NCBI Taxonomy" id="79078"/>
    <lineage>
        <taxon>Eukaryota</taxon>
        <taxon>Viridiplantae</taxon>
        <taxon>Streptophyta</taxon>
        <taxon>Embryophyta</taxon>
        <taxon>Tracheophyta</taxon>
        <taxon>Spermatophyta</taxon>
        <taxon>Magnoliopsida</taxon>
        <taxon>eudicotyledons</taxon>
        <taxon>Gunneridae</taxon>
        <taxon>Pentapetalae</taxon>
        <taxon>rosids</taxon>
        <taxon>fabids</taxon>
        <taxon>Fabales</taxon>
        <taxon>Fabaceae</taxon>
        <taxon>Papilionoideae</taxon>
        <taxon>50 kb inversion clade</taxon>
        <taxon>dalbergioids sensu lato</taxon>
        <taxon>Dalbergieae</taxon>
        <taxon>Pterocarpus clade</taxon>
        <taxon>Stylosanthes</taxon>
    </lineage>
</organism>
<proteinExistence type="predicted"/>
<sequence length="145" mass="15972">MVESARVSTDRFTLSKMESIKQQLMAALGDANMHKMGMCGCGASQMESLLKPVIHALQRDKLFHVIVQVTIGKNPDLRRIKQHIDGKLLGTNTSASRILFILLDLYGKLDLGALGIFPSRDRKLILTSGSAEVLSNMNIQTIFST</sequence>
<reference evidence="1 2" key="1">
    <citation type="journal article" date="2023" name="Plants (Basel)">
        <title>Bridging the Gap: Combining Genomics and Transcriptomics Approaches to Understand Stylosanthes scabra, an Orphan Legume from the Brazilian Caatinga.</title>
        <authorList>
            <person name="Ferreira-Neto J.R.C."/>
            <person name="da Silva M.D."/>
            <person name="Binneck E."/>
            <person name="de Melo N.F."/>
            <person name="da Silva R.H."/>
            <person name="de Melo A.L.T.M."/>
            <person name="Pandolfi V."/>
            <person name="Bustamante F.O."/>
            <person name="Brasileiro-Vidal A.C."/>
            <person name="Benko-Iseppon A.M."/>
        </authorList>
    </citation>
    <scope>NUCLEOTIDE SEQUENCE [LARGE SCALE GENOMIC DNA]</scope>
    <source>
        <tissue evidence="1">Leaves</tissue>
    </source>
</reference>
<accession>A0ABU6X9C7</accession>
<evidence type="ECO:0000313" key="2">
    <source>
        <dbReference type="Proteomes" id="UP001341840"/>
    </source>
</evidence>
<dbReference type="Proteomes" id="UP001341840">
    <property type="component" value="Unassembled WGS sequence"/>
</dbReference>
<keyword evidence="2" id="KW-1185">Reference proteome</keyword>
<comment type="caution">
    <text evidence="1">The sequence shown here is derived from an EMBL/GenBank/DDBJ whole genome shotgun (WGS) entry which is preliminary data.</text>
</comment>